<protein>
    <recommendedName>
        <fullName evidence="3">F-box domain-containing protein</fullName>
    </recommendedName>
</protein>
<dbReference type="AlphaFoldDB" id="A0A5C2SAI1"/>
<keyword evidence="2" id="KW-1185">Reference proteome</keyword>
<name>A0A5C2SAI1_9APHY</name>
<dbReference type="Gene3D" id="3.80.10.10">
    <property type="entry name" value="Ribonuclease Inhibitor"/>
    <property type="match status" value="1"/>
</dbReference>
<dbReference type="STRING" id="1328759.A0A5C2SAI1"/>
<reference evidence="1" key="1">
    <citation type="journal article" date="2018" name="Genome Biol. Evol.">
        <title>Genomics and development of Lentinus tigrinus, a white-rot wood-decaying mushroom with dimorphic fruiting bodies.</title>
        <authorList>
            <person name="Wu B."/>
            <person name="Xu Z."/>
            <person name="Knudson A."/>
            <person name="Carlson A."/>
            <person name="Chen N."/>
            <person name="Kovaka S."/>
            <person name="LaButti K."/>
            <person name="Lipzen A."/>
            <person name="Pennachio C."/>
            <person name="Riley R."/>
            <person name="Schakwitz W."/>
            <person name="Umezawa K."/>
            <person name="Ohm R.A."/>
            <person name="Grigoriev I.V."/>
            <person name="Nagy L.G."/>
            <person name="Gibbons J."/>
            <person name="Hibbett D."/>
        </authorList>
    </citation>
    <scope>NUCLEOTIDE SEQUENCE [LARGE SCALE GENOMIC DNA]</scope>
    <source>
        <strain evidence="1">ALCF2SS1-6</strain>
    </source>
</reference>
<dbReference type="SUPFAM" id="SSF52047">
    <property type="entry name" value="RNI-like"/>
    <property type="match status" value="1"/>
</dbReference>
<dbReference type="InterPro" id="IPR032675">
    <property type="entry name" value="LRR_dom_sf"/>
</dbReference>
<dbReference type="EMBL" id="ML122264">
    <property type="protein sequence ID" value="RPD60852.1"/>
    <property type="molecule type" value="Genomic_DNA"/>
</dbReference>
<proteinExistence type="predicted"/>
<evidence type="ECO:0000313" key="1">
    <source>
        <dbReference type="EMBL" id="RPD60852.1"/>
    </source>
</evidence>
<evidence type="ECO:0000313" key="2">
    <source>
        <dbReference type="Proteomes" id="UP000313359"/>
    </source>
</evidence>
<sequence length="650" mass="73453">MAYRRREREDKGPKTPMYQLLGWHGQMPLSSSSTPPTPNLQSTPHISRLEIKMLPVSAFPSLAGHRAMMCYDVLCSTFDALQNGIAEDTQEAALCRATLASCAVVCRPWSQPALRRLWNKLPSLLPLLHIFTPDDMHFFPFEDLISDSILGWVPILAVELYRNAPSSCWDRLAFYSRFVHGCAWEGHSTASLTLLALVLGLNPQRTFLPHLETLAWTPSEKRDALFVTLSGRKLRELVLYYSLCDVDDECLQPILERLQTSSPRLTSIRIDGPLPFVGADLCHIIASFRYLREIDLAFQVDISSFMTLVSSSRITSIKIGNVFGTAVEDAQVLRCPELHTLAVSGDSSCLTYLLGLLRMPSLRLAHLVIRERSPAPGTSDKVATPDYASSIAALAAAASPGVHLEWLNISIGRSNDLPTMPACRTVLIDLIGPLLPFARLRHFELLHMDRDICVQFAASNSDLEVMTKAWMELEYLSLDSLTWHLDDAGFYDIPSIAALYHFWHNCPNLHELRLPYLDLLHDDPTELPMPTVQESKHPLTTLRVDAGMWKKGRVELCYEEGQHISFAKYLMRLFPRLDRQDCCQHVGEMGLKWAQAGWGRVFLWLCERESLKKVLRERQSSSGMRPHPRDPGLWDGFRIYVPGRRWIAGV</sequence>
<gene>
    <name evidence="1" type="ORF">L227DRAFT_575020</name>
</gene>
<accession>A0A5C2SAI1</accession>
<organism evidence="1 2">
    <name type="scientific">Lentinus tigrinus ALCF2SS1-6</name>
    <dbReference type="NCBI Taxonomy" id="1328759"/>
    <lineage>
        <taxon>Eukaryota</taxon>
        <taxon>Fungi</taxon>
        <taxon>Dikarya</taxon>
        <taxon>Basidiomycota</taxon>
        <taxon>Agaricomycotina</taxon>
        <taxon>Agaricomycetes</taxon>
        <taxon>Polyporales</taxon>
        <taxon>Polyporaceae</taxon>
        <taxon>Lentinus</taxon>
    </lineage>
</organism>
<dbReference type="Proteomes" id="UP000313359">
    <property type="component" value="Unassembled WGS sequence"/>
</dbReference>
<evidence type="ECO:0008006" key="3">
    <source>
        <dbReference type="Google" id="ProtNLM"/>
    </source>
</evidence>
<dbReference type="OrthoDB" id="2737054at2759"/>